<dbReference type="KEGG" id="rsa:RSal33209_2082"/>
<keyword evidence="4" id="KW-1185">Reference proteome</keyword>
<dbReference type="Pfam" id="PF01841">
    <property type="entry name" value="Transglut_core"/>
    <property type="match status" value="1"/>
</dbReference>
<dbReference type="SUPFAM" id="SSF54001">
    <property type="entry name" value="Cysteine proteinases"/>
    <property type="match status" value="1"/>
</dbReference>
<keyword evidence="3" id="KW-0378">Hydrolase</keyword>
<reference evidence="4" key="1">
    <citation type="journal article" date="2008" name="J. Bacteriol.">
        <title>Genome sequence of the fish pathogen Renibacterium salmoninarum suggests reductive evolution away from an environmental Arthrobacter ancestor.</title>
        <authorList>
            <person name="Wiens G.D."/>
            <person name="Rockey D.D."/>
            <person name="Wu Z."/>
            <person name="Chang J."/>
            <person name="Levy R."/>
            <person name="Crane S."/>
            <person name="Chen D.S."/>
            <person name="Capri G.R."/>
            <person name="Burnett J.R."/>
            <person name="Sudheesh P.S."/>
            <person name="Schipma M.J."/>
            <person name="Burd H."/>
            <person name="Bhattacharyya A."/>
            <person name="Rhodes L.D."/>
            <person name="Kaul R."/>
            <person name="Strom M.S."/>
        </authorList>
    </citation>
    <scope>NUCLEOTIDE SEQUENCE [LARGE SCALE GENOMIC DNA]</scope>
    <source>
        <strain evidence="4">ATCC 33209 / DSM 20767 / JCM 11484 / NBRC 15589 / NCIMB 2235</strain>
    </source>
</reference>
<dbReference type="GO" id="GO:0008233">
    <property type="term" value="F:peptidase activity"/>
    <property type="evidence" value="ECO:0007669"/>
    <property type="project" value="UniProtKB-KW"/>
</dbReference>
<dbReference type="AlphaFoldDB" id="A9WSM6"/>
<dbReference type="PANTHER" id="PTHR33490">
    <property type="entry name" value="BLR5614 PROTEIN-RELATED"/>
    <property type="match status" value="1"/>
</dbReference>
<feature type="domain" description="Transglutaminase-like" evidence="2">
    <location>
        <begin position="171"/>
        <end position="238"/>
    </location>
</feature>
<dbReference type="GO" id="GO:0006508">
    <property type="term" value="P:proteolysis"/>
    <property type="evidence" value="ECO:0007669"/>
    <property type="project" value="UniProtKB-KW"/>
</dbReference>
<name>A9WSM6_RENSM</name>
<accession>A9WSM6</accession>
<dbReference type="InterPro" id="IPR002931">
    <property type="entry name" value="Transglutaminase-like"/>
</dbReference>
<dbReference type="eggNOG" id="COG1305">
    <property type="taxonomic scope" value="Bacteria"/>
</dbReference>
<evidence type="ECO:0000259" key="2">
    <source>
        <dbReference type="SMART" id="SM00460"/>
    </source>
</evidence>
<dbReference type="SMART" id="SM00460">
    <property type="entry name" value="TGc"/>
    <property type="match status" value="1"/>
</dbReference>
<keyword evidence="3" id="KW-0645">Protease</keyword>
<dbReference type="EMBL" id="CP000910">
    <property type="protein sequence ID" value="ABY23814.1"/>
    <property type="molecule type" value="Genomic_DNA"/>
</dbReference>
<sequence>MSRLRIEHSTRYQYNKRVTLSYNEARMTPVTDPQQVVLESVLKVTPNHASVSSYRDYWGSRVTAFDMQLPHDYLEVTASSTVEVYRSGRVANDDDVLDWAELRSAKTADAFSDWLPQTRLSSTGGEVEALVADAVVGLDPHRAAMAVFEWMRGEMEYVKGVTGVHTSAEEAWLERKGVFQDLAHVGIGALRSLGIPTRYVSGYIHPKADAEMGQVVSGQSHAWLEWWDGEWRSWDPTNHKPAGDLHVSVARGRDLSRRASAQRRALGRRRLRARRPGTDHSARLIRNQELAITPNAAPLLVVMKHL</sequence>
<gene>
    <name evidence="3" type="ordered locus">RSal33209_2082</name>
</gene>
<feature type="region of interest" description="Disordered" evidence="1">
    <location>
        <begin position="255"/>
        <end position="277"/>
    </location>
</feature>
<dbReference type="Proteomes" id="UP000002007">
    <property type="component" value="Chromosome"/>
</dbReference>
<evidence type="ECO:0000256" key="1">
    <source>
        <dbReference type="SAM" id="MobiDB-lite"/>
    </source>
</evidence>
<dbReference type="Pfam" id="PF08379">
    <property type="entry name" value="Bact_transglu_N"/>
    <property type="match status" value="1"/>
</dbReference>
<feature type="compositionally biased region" description="Basic residues" evidence="1">
    <location>
        <begin position="265"/>
        <end position="275"/>
    </location>
</feature>
<dbReference type="InterPro" id="IPR013589">
    <property type="entry name" value="Bac_transglu_N"/>
</dbReference>
<protein>
    <submittedName>
        <fullName evidence="3">Transglutaminase-like enzyme, putative cysteine protease</fullName>
    </submittedName>
</protein>
<dbReference type="PANTHER" id="PTHR33490:SF6">
    <property type="entry name" value="SLL1049 PROTEIN"/>
    <property type="match status" value="1"/>
</dbReference>
<dbReference type="HOGENOM" id="CLU_008973_1_2_11"/>
<organism evidence="3 4">
    <name type="scientific">Renibacterium salmoninarum (strain ATCC 33209 / DSM 20767 / JCM 11484 / NBRC 15589 / NCIMB 2235)</name>
    <dbReference type="NCBI Taxonomy" id="288705"/>
    <lineage>
        <taxon>Bacteria</taxon>
        <taxon>Bacillati</taxon>
        <taxon>Actinomycetota</taxon>
        <taxon>Actinomycetes</taxon>
        <taxon>Micrococcales</taxon>
        <taxon>Micrococcaceae</taxon>
        <taxon>Renibacterium</taxon>
    </lineage>
</organism>
<dbReference type="STRING" id="288705.RSal33209_2082"/>
<proteinExistence type="predicted"/>
<dbReference type="Gene3D" id="3.10.620.30">
    <property type="match status" value="1"/>
</dbReference>
<evidence type="ECO:0000313" key="3">
    <source>
        <dbReference type="EMBL" id="ABY23814.1"/>
    </source>
</evidence>
<evidence type="ECO:0000313" key="4">
    <source>
        <dbReference type="Proteomes" id="UP000002007"/>
    </source>
</evidence>
<dbReference type="InterPro" id="IPR038765">
    <property type="entry name" value="Papain-like_cys_pep_sf"/>
</dbReference>